<proteinExistence type="predicted"/>
<evidence type="ECO:0000256" key="3">
    <source>
        <dbReference type="ARBA" id="ARBA00022692"/>
    </source>
</evidence>
<keyword evidence="5 6" id="KW-0472">Membrane</keyword>
<dbReference type="Gene3D" id="1.20.1250.20">
    <property type="entry name" value="MFS general substrate transporter like domains"/>
    <property type="match status" value="2"/>
</dbReference>
<keyword evidence="2" id="KW-0813">Transport</keyword>
<dbReference type="GO" id="GO:0005886">
    <property type="term" value="C:plasma membrane"/>
    <property type="evidence" value="ECO:0007669"/>
    <property type="project" value="UniProtKB-SubCell"/>
</dbReference>
<comment type="subcellular location">
    <subcellularLocation>
        <location evidence="1">Cell membrane</location>
        <topology evidence="1">Multi-pass membrane protein</topology>
    </subcellularLocation>
</comment>
<dbReference type="GO" id="GO:0022857">
    <property type="term" value="F:transmembrane transporter activity"/>
    <property type="evidence" value="ECO:0007669"/>
    <property type="project" value="InterPro"/>
</dbReference>
<feature type="transmembrane region" description="Helical" evidence="6">
    <location>
        <begin position="105"/>
        <end position="123"/>
    </location>
</feature>
<dbReference type="InterPro" id="IPR011701">
    <property type="entry name" value="MFS"/>
</dbReference>
<feature type="transmembrane region" description="Helical" evidence="6">
    <location>
        <begin position="73"/>
        <end position="93"/>
    </location>
</feature>
<feature type="domain" description="Major facilitator superfamily (MFS) profile" evidence="7">
    <location>
        <begin position="40"/>
        <end position="460"/>
    </location>
</feature>
<dbReference type="Proteomes" id="UP000267164">
    <property type="component" value="Chromosome"/>
</dbReference>
<feature type="transmembrane region" description="Helical" evidence="6">
    <location>
        <begin position="603"/>
        <end position="622"/>
    </location>
</feature>
<evidence type="ECO:0000256" key="6">
    <source>
        <dbReference type="SAM" id="Phobius"/>
    </source>
</evidence>
<evidence type="ECO:0000313" key="8">
    <source>
        <dbReference type="EMBL" id="AYF77906.1"/>
    </source>
</evidence>
<feature type="transmembrane region" description="Helical" evidence="6">
    <location>
        <begin position="259"/>
        <end position="282"/>
    </location>
</feature>
<dbReference type="PANTHER" id="PTHR43791:SF46">
    <property type="entry name" value="MAJOR FACILITATOR SUPERFAMILY (MFS) PROFILE DOMAIN-CONTAINING PROTEIN-RELATED"/>
    <property type="match status" value="1"/>
</dbReference>
<evidence type="ECO:0000256" key="5">
    <source>
        <dbReference type="ARBA" id="ARBA00023136"/>
    </source>
</evidence>
<dbReference type="PROSITE" id="PS50850">
    <property type="entry name" value="MFS"/>
    <property type="match status" value="1"/>
</dbReference>
<keyword evidence="4 6" id="KW-1133">Transmembrane helix</keyword>
<dbReference type="Pfam" id="PF07690">
    <property type="entry name" value="MFS_1"/>
    <property type="match status" value="1"/>
</dbReference>
<evidence type="ECO:0000256" key="4">
    <source>
        <dbReference type="ARBA" id="ARBA00022989"/>
    </source>
</evidence>
<dbReference type="InterPro" id="IPR020846">
    <property type="entry name" value="MFS_dom"/>
</dbReference>
<feature type="transmembrane region" description="Helical" evidence="6">
    <location>
        <begin position="195"/>
        <end position="215"/>
    </location>
</feature>
<evidence type="ECO:0000259" key="7">
    <source>
        <dbReference type="PROSITE" id="PS50850"/>
    </source>
</evidence>
<protein>
    <submittedName>
        <fullName evidence="8">MFS transporter</fullName>
    </submittedName>
</protein>
<evidence type="ECO:0000256" key="1">
    <source>
        <dbReference type="ARBA" id="ARBA00004651"/>
    </source>
</evidence>
<keyword evidence="9" id="KW-1185">Reference proteome</keyword>
<dbReference type="KEGG" id="nyu:D7D52_33410"/>
<name>A0A386ZKC8_9NOCA</name>
<dbReference type="RefSeq" id="WP_120742837.1">
    <property type="nucleotide sequence ID" value="NZ_CP032568.1"/>
</dbReference>
<feature type="transmembrane region" description="Helical" evidence="6">
    <location>
        <begin position="354"/>
        <end position="375"/>
    </location>
</feature>
<dbReference type="CDD" id="cd06174">
    <property type="entry name" value="MFS"/>
    <property type="match status" value="1"/>
</dbReference>
<dbReference type="SUPFAM" id="SSF103473">
    <property type="entry name" value="MFS general substrate transporter"/>
    <property type="match status" value="1"/>
</dbReference>
<dbReference type="AlphaFoldDB" id="A0A386ZKC8"/>
<reference evidence="8 9" key="1">
    <citation type="submission" date="2018-09" db="EMBL/GenBank/DDBJ databases">
        <title>Nocardia yunnanensis sp. nov., an actinomycete isolated from a soil sample.</title>
        <authorList>
            <person name="Zhang J."/>
        </authorList>
    </citation>
    <scope>NUCLEOTIDE SEQUENCE [LARGE SCALE GENOMIC DNA]</scope>
    <source>
        <strain evidence="8 9">CFHS0054</strain>
    </source>
</reference>
<feature type="transmembrane region" description="Helical" evidence="6">
    <location>
        <begin position="395"/>
        <end position="424"/>
    </location>
</feature>
<evidence type="ECO:0000313" key="9">
    <source>
        <dbReference type="Proteomes" id="UP000267164"/>
    </source>
</evidence>
<feature type="transmembrane region" description="Helical" evidence="6">
    <location>
        <begin position="164"/>
        <end position="183"/>
    </location>
</feature>
<sequence length="658" mass="70822">MSSTPTAVAPAAEFPPPTLVTGLWRRKLPHYPETPARSWYLFLVVVVSVALYYQLFVSGAVGNQLIAYFHLTFAYFVGIFIVGAAFGAVASVVTGALDRWGRANIVAYGTVVTSLLTLFAQPQCTTKEAYLAVYCLISIVEGAVLVATPALVRDFSPQLDRASAMGFWTLGPVLGALVTTEISTHTLDAHPDWQYHYRLSGIICLVISLVGLVGLRELSPRLRDQIMVSLRDKALVEARARGLDVGALERNQWKQMMHLDIVGSALAISIFLAFFYTIVSFLPVYMATNFGFTAAQANSLGNWYWIASAISLVLTGIVSDALKVRKPFMVFGAIISIIGGYVFLGYTDKPGTDYYTFAVVMSFTAIGSGIAYSTWMASFTETVEKRNPAATAVGLAVWGGVLRTVVTFVLLGLLFVVTAAGTLVNYGPRLQTINAKYHDEIATIQTVGADTLTALGKNPNDEAAQVAALVKLTGDAPADVKTTVELNAKYPDELATLQAIDTTVLVKLLTNPNDPATAATAVGQVAKKFNIPPDQAAARITAASKVPVDQLAVASQTGPGLTAASAKLKAVSAIPADDLAYLSAHGKDVQRAQADSPKQWKRWWWICLIAQICFIPFVFIMAGHWSPRKAAEEAAEHDAAVQRELETMSVQPMVASRE</sequence>
<dbReference type="PANTHER" id="PTHR43791">
    <property type="entry name" value="PERMEASE-RELATED"/>
    <property type="match status" value="1"/>
</dbReference>
<dbReference type="InterPro" id="IPR036259">
    <property type="entry name" value="MFS_trans_sf"/>
</dbReference>
<feature type="transmembrane region" description="Helical" evidence="6">
    <location>
        <begin position="129"/>
        <end position="152"/>
    </location>
</feature>
<organism evidence="8 9">
    <name type="scientific">Nocardia yunnanensis</name>
    <dbReference type="NCBI Taxonomy" id="2382165"/>
    <lineage>
        <taxon>Bacteria</taxon>
        <taxon>Bacillati</taxon>
        <taxon>Actinomycetota</taxon>
        <taxon>Actinomycetes</taxon>
        <taxon>Mycobacteriales</taxon>
        <taxon>Nocardiaceae</taxon>
        <taxon>Nocardia</taxon>
    </lineage>
</organism>
<feature type="transmembrane region" description="Helical" evidence="6">
    <location>
        <begin position="302"/>
        <end position="322"/>
    </location>
</feature>
<feature type="transmembrane region" description="Helical" evidence="6">
    <location>
        <begin position="329"/>
        <end position="348"/>
    </location>
</feature>
<feature type="transmembrane region" description="Helical" evidence="6">
    <location>
        <begin position="39"/>
        <end position="61"/>
    </location>
</feature>
<accession>A0A386ZKC8</accession>
<gene>
    <name evidence="8" type="ORF">D7D52_33410</name>
</gene>
<dbReference type="OrthoDB" id="3761592at2"/>
<keyword evidence="3 6" id="KW-0812">Transmembrane</keyword>
<evidence type="ECO:0000256" key="2">
    <source>
        <dbReference type="ARBA" id="ARBA00022448"/>
    </source>
</evidence>
<dbReference type="EMBL" id="CP032568">
    <property type="protein sequence ID" value="AYF77906.1"/>
    <property type="molecule type" value="Genomic_DNA"/>
</dbReference>